<evidence type="ECO:0000313" key="2">
    <source>
        <dbReference type="EMBL" id="KAI0494174.1"/>
    </source>
</evidence>
<feature type="compositionally biased region" description="Polar residues" evidence="1">
    <location>
        <begin position="73"/>
        <end position="86"/>
    </location>
</feature>
<dbReference type="AlphaFoldDB" id="A0A8T3ADQ2"/>
<reference evidence="2" key="1">
    <citation type="journal article" date="2022" name="Front. Genet.">
        <title>Chromosome-Scale Assembly of the Dendrobium nobile Genome Provides Insights Into the Molecular Mechanism of the Biosynthesis of the Medicinal Active Ingredient of Dendrobium.</title>
        <authorList>
            <person name="Xu Q."/>
            <person name="Niu S.-C."/>
            <person name="Li K.-L."/>
            <person name="Zheng P.-J."/>
            <person name="Zhang X.-J."/>
            <person name="Jia Y."/>
            <person name="Liu Y."/>
            <person name="Niu Y.-X."/>
            <person name="Yu L.-H."/>
            <person name="Chen D.-F."/>
            <person name="Zhang G.-Q."/>
        </authorList>
    </citation>
    <scope>NUCLEOTIDE SEQUENCE</scope>
    <source>
        <tissue evidence="2">Leaf</tissue>
    </source>
</reference>
<feature type="region of interest" description="Disordered" evidence="1">
    <location>
        <begin position="59"/>
        <end position="104"/>
    </location>
</feature>
<proteinExistence type="predicted"/>
<organism evidence="2 3">
    <name type="scientific">Dendrobium nobile</name>
    <name type="common">Orchid</name>
    <dbReference type="NCBI Taxonomy" id="94219"/>
    <lineage>
        <taxon>Eukaryota</taxon>
        <taxon>Viridiplantae</taxon>
        <taxon>Streptophyta</taxon>
        <taxon>Embryophyta</taxon>
        <taxon>Tracheophyta</taxon>
        <taxon>Spermatophyta</taxon>
        <taxon>Magnoliopsida</taxon>
        <taxon>Liliopsida</taxon>
        <taxon>Asparagales</taxon>
        <taxon>Orchidaceae</taxon>
        <taxon>Epidendroideae</taxon>
        <taxon>Malaxideae</taxon>
        <taxon>Dendrobiinae</taxon>
        <taxon>Dendrobium</taxon>
    </lineage>
</organism>
<name>A0A8T3ADQ2_DENNO</name>
<comment type="caution">
    <text evidence="2">The sequence shown here is derived from an EMBL/GenBank/DDBJ whole genome shotgun (WGS) entry which is preliminary data.</text>
</comment>
<evidence type="ECO:0000256" key="1">
    <source>
        <dbReference type="SAM" id="MobiDB-lite"/>
    </source>
</evidence>
<gene>
    <name evidence="2" type="ORF">KFK09_024305</name>
</gene>
<protein>
    <submittedName>
        <fullName evidence="2">Uncharacterized protein</fullName>
    </submittedName>
</protein>
<dbReference type="EMBL" id="JAGYWB010000017">
    <property type="protein sequence ID" value="KAI0494174.1"/>
    <property type="molecule type" value="Genomic_DNA"/>
</dbReference>
<dbReference type="Proteomes" id="UP000829196">
    <property type="component" value="Unassembled WGS sequence"/>
</dbReference>
<evidence type="ECO:0000313" key="3">
    <source>
        <dbReference type="Proteomes" id="UP000829196"/>
    </source>
</evidence>
<sequence length="119" mass="13300">MINPNTTATWNPRPTSDFISKGISTACDKHLNIALSAEANPISARTSNFTTNKEMEKPMTQQTIHIKQRGKINSRSATKNTFQYSQKGKAKTKSGETRKKNVFPEIIPQWDKTATKGMT</sequence>
<accession>A0A8T3ADQ2</accession>
<keyword evidence="3" id="KW-1185">Reference proteome</keyword>